<evidence type="ECO:0000313" key="3">
    <source>
        <dbReference type="EMBL" id="KAK6213811.1"/>
    </source>
</evidence>
<comment type="caution">
    <text evidence="3">The sequence shown here is derived from an EMBL/GenBank/DDBJ whole genome shotgun (WGS) entry which is preliminary data.</text>
</comment>
<dbReference type="PANTHER" id="PTHR33365">
    <property type="entry name" value="YALI0B05434P"/>
    <property type="match status" value="1"/>
</dbReference>
<dbReference type="GO" id="GO:0043386">
    <property type="term" value="P:mycotoxin biosynthetic process"/>
    <property type="evidence" value="ECO:0007669"/>
    <property type="project" value="InterPro"/>
</dbReference>
<dbReference type="EMBL" id="JASAOK010000044">
    <property type="protein sequence ID" value="KAK6213811.1"/>
    <property type="molecule type" value="Genomic_DNA"/>
</dbReference>
<evidence type="ECO:0000256" key="1">
    <source>
        <dbReference type="ARBA" id="ARBA00004685"/>
    </source>
</evidence>
<comment type="similarity">
    <text evidence="2">Belongs to the ustYa family.</text>
</comment>
<dbReference type="Pfam" id="PF11807">
    <property type="entry name" value="UstYa"/>
    <property type="match status" value="2"/>
</dbReference>
<keyword evidence="4" id="KW-1185">Reference proteome</keyword>
<dbReference type="Proteomes" id="UP001327957">
    <property type="component" value="Unassembled WGS sequence"/>
</dbReference>
<dbReference type="InterPro" id="IPR021765">
    <property type="entry name" value="UstYa-like"/>
</dbReference>
<gene>
    <name evidence="3" type="ORF">QIS74_09813</name>
</gene>
<proteinExistence type="inferred from homology"/>
<dbReference type="AlphaFoldDB" id="A0AAV9T6C8"/>
<name>A0AAV9T6C8_9PEZI</name>
<protein>
    <submittedName>
        <fullName evidence="3">Tat pathway signal sequence</fullName>
    </submittedName>
</protein>
<evidence type="ECO:0000313" key="4">
    <source>
        <dbReference type="Proteomes" id="UP001327957"/>
    </source>
</evidence>
<evidence type="ECO:0000256" key="2">
    <source>
        <dbReference type="ARBA" id="ARBA00035112"/>
    </source>
</evidence>
<sequence>MDPYTVQITGKEAERISRPTSKISSDPDHYITNLDVYHQLHCLNDIRNSTASDSIRQSLMCSADVSLVHWYWVPGPGKHFPNATTTHICRKWPKIEEWAVSDRLDEERFDRHKFVE</sequence>
<organism evidence="3 4">
    <name type="scientific">Colletotrichum tabaci</name>
    <dbReference type="NCBI Taxonomy" id="1209068"/>
    <lineage>
        <taxon>Eukaryota</taxon>
        <taxon>Fungi</taxon>
        <taxon>Dikarya</taxon>
        <taxon>Ascomycota</taxon>
        <taxon>Pezizomycotina</taxon>
        <taxon>Sordariomycetes</taxon>
        <taxon>Hypocreomycetidae</taxon>
        <taxon>Glomerellales</taxon>
        <taxon>Glomerellaceae</taxon>
        <taxon>Colletotrichum</taxon>
        <taxon>Colletotrichum destructivum species complex</taxon>
    </lineage>
</organism>
<comment type="pathway">
    <text evidence="1">Mycotoxin biosynthesis.</text>
</comment>
<accession>A0AAV9T6C8</accession>
<dbReference type="PANTHER" id="PTHR33365:SF4">
    <property type="entry name" value="CYCLOCHLOROTINE BIOSYNTHESIS PROTEIN O"/>
    <property type="match status" value="1"/>
</dbReference>
<reference evidence="3 4" key="1">
    <citation type="submission" date="2023-04" db="EMBL/GenBank/DDBJ databases">
        <title>Colletotrichum tabacum stain YC1 causing leaf anthracnose on Nicotiana tabacum(L.) cv.</title>
        <authorList>
            <person name="Ji Z."/>
            <person name="Wang M."/>
            <person name="Zhang J."/>
            <person name="Wang N."/>
            <person name="Zhou Z."/>
        </authorList>
    </citation>
    <scope>NUCLEOTIDE SEQUENCE [LARGE SCALE GENOMIC DNA]</scope>
    <source>
        <strain evidence="3 4">YC1</strain>
    </source>
</reference>